<name>A0ABN1B1B5_9ACTN</name>
<dbReference type="Proteomes" id="UP001499895">
    <property type="component" value="Unassembled WGS sequence"/>
</dbReference>
<proteinExistence type="predicted"/>
<dbReference type="RefSeq" id="WP_344096132.1">
    <property type="nucleotide sequence ID" value="NZ_BAAAHB010000104.1"/>
</dbReference>
<protein>
    <submittedName>
        <fullName evidence="1">Uncharacterized protein</fullName>
    </submittedName>
</protein>
<gene>
    <name evidence="1" type="ORF">GCM10009544_56770</name>
</gene>
<organism evidence="1 2">
    <name type="scientific">Streptomyces stramineus</name>
    <dbReference type="NCBI Taxonomy" id="173861"/>
    <lineage>
        <taxon>Bacteria</taxon>
        <taxon>Bacillati</taxon>
        <taxon>Actinomycetota</taxon>
        <taxon>Actinomycetes</taxon>
        <taxon>Kitasatosporales</taxon>
        <taxon>Streptomycetaceae</taxon>
        <taxon>Streptomyces</taxon>
    </lineage>
</organism>
<comment type="caution">
    <text evidence="1">The sequence shown here is derived from an EMBL/GenBank/DDBJ whole genome shotgun (WGS) entry which is preliminary data.</text>
</comment>
<keyword evidence="2" id="KW-1185">Reference proteome</keyword>
<dbReference type="EMBL" id="BAAAHB010000104">
    <property type="protein sequence ID" value="GAA0488268.1"/>
    <property type="molecule type" value="Genomic_DNA"/>
</dbReference>
<reference evidence="1 2" key="1">
    <citation type="journal article" date="2019" name="Int. J. Syst. Evol. Microbiol.">
        <title>The Global Catalogue of Microorganisms (GCM) 10K type strain sequencing project: providing services to taxonomists for standard genome sequencing and annotation.</title>
        <authorList>
            <consortium name="The Broad Institute Genomics Platform"/>
            <consortium name="The Broad Institute Genome Sequencing Center for Infectious Disease"/>
            <person name="Wu L."/>
            <person name="Ma J."/>
        </authorList>
    </citation>
    <scope>NUCLEOTIDE SEQUENCE [LARGE SCALE GENOMIC DNA]</scope>
    <source>
        <strain evidence="1 2">JCM 10649</strain>
    </source>
</reference>
<accession>A0ABN1B1B5</accession>
<evidence type="ECO:0000313" key="2">
    <source>
        <dbReference type="Proteomes" id="UP001499895"/>
    </source>
</evidence>
<sequence length="124" mass="13722">MRIDFGPGSEWGGISQAHSELMARNDGHLLHYRVYFAALWRANQKGHAEFRMGELATVLVRDDGVIPSRQSVTNAVARAKALDLIGHDSTVRCLTLPHHHFQKGGRGGRRCSVHGDVTPWTRAA</sequence>
<evidence type="ECO:0000313" key="1">
    <source>
        <dbReference type="EMBL" id="GAA0488268.1"/>
    </source>
</evidence>